<accession>A0A1R4GM02</accession>
<dbReference type="AlphaFoldDB" id="A0A1R4GM02"/>
<keyword evidence="2" id="KW-0436">Ligase</keyword>
<dbReference type="RefSeq" id="WP_086992955.1">
    <property type="nucleotide sequence ID" value="NZ_FUHU01000046.1"/>
</dbReference>
<reference evidence="2 3" key="1">
    <citation type="submission" date="2017-02" db="EMBL/GenBank/DDBJ databases">
        <authorList>
            <person name="Peterson S.W."/>
        </authorList>
    </citation>
    <scope>NUCLEOTIDE SEQUENCE [LARGE SCALE GENOMIC DNA]</scope>
    <source>
        <strain evidence="2 3">LMG 22410</strain>
    </source>
</reference>
<dbReference type="CDD" id="cd04332">
    <property type="entry name" value="YbaK_like"/>
    <property type="match status" value="1"/>
</dbReference>
<sequence length="165" mass="17226">MTDTDLSPEHNRAIAAARASGIRFDARRHEPAGSLAEAAAARGVTPGEIVKSMVVRLGESDYAIALVPGDRRISWRKLRQAMGVNRAKMPTADEAFGITGFERGTITPFGSEGDLPVLADAHVPDGPISMGGGAHGVALYLDGADLKAHFAAQVLDIAEPLDATA</sequence>
<evidence type="ECO:0000313" key="3">
    <source>
        <dbReference type="Proteomes" id="UP000195787"/>
    </source>
</evidence>
<dbReference type="InterPro" id="IPR007214">
    <property type="entry name" value="YbaK/aa-tRNA-synth-assoc-dom"/>
</dbReference>
<dbReference type="Gene3D" id="3.90.960.10">
    <property type="entry name" value="YbaK/aminoacyl-tRNA synthetase-associated domain"/>
    <property type="match status" value="1"/>
</dbReference>
<dbReference type="InterPro" id="IPR036754">
    <property type="entry name" value="YbaK/aa-tRNA-synt-asso_dom_sf"/>
</dbReference>
<dbReference type="PANTHER" id="PTHR30411">
    <property type="entry name" value="CYTOPLASMIC PROTEIN"/>
    <property type="match status" value="1"/>
</dbReference>
<evidence type="ECO:0000313" key="2">
    <source>
        <dbReference type="EMBL" id="SJM68942.1"/>
    </source>
</evidence>
<evidence type="ECO:0000259" key="1">
    <source>
        <dbReference type="Pfam" id="PF04073"/>
    </source>
</evidence>
<organism evidence="2 3">
    <name type="scientific">Agrococcus casei LMG 22410</name>
    <dbReference type="NCBI Taxonomy" id="1255656"/>
    <lineage>
        <taxon>Bacteria</taxon>
        <taxon>Bacillati</taxon>
        <taxon>Actinomycetota</taxon>
        <taxon>Actinomycetes</taxon>
        <taxon>Micrococcales</taxon>
        <taxon>Microbacteriaceae</taxon>
        <taxon>Agrococcus</taxon>
    </lineage>
</organism>
<keyword evidence="3" id="KW-1185">Reference proteome</keyword>
<name>A0A1R4GM02_9MICO</name>
<proteinExistence type="predicted"/>
<protein>
    <submittedName>
        <fullName evidence="2">YbaK/prolyl-tRNA synthetase associated region</fullName>
    </submittedName>
</protein>
<dbReference type="OrthoDB" id="9796920at2"/>
<dbReference type="EMBL" id="FUHU01000046">
    <property type="protein sequence ID" value="SJM68942.1"/>
    <property type="molecule type" value="Genomic_DNA"/>
</dbReference>
<dbReference type="GO" id="GO:0002161">
    <property type="term" value="F:aminoacyl-tRNA deacylase activity"/>
    <property type="evidence" value="ECO:0007669"/>
    <property type="project" value="InterPro"/>
</dbReference>
<dbReference type="Pfam" id="PF04073">
    <property type="entry name" value="tRNA_edit"/>
    <property type="match status" value="1"/>
</dbReference>
<keyword evidence="2" id="KW-0030">Aminoacyl-tRNA synthetase</keyword>
<dbReference type="GO" id="GO:0004812">
    <property type="term" value="F:aminoacyl-tRNA ligase activity"/>
    <property type="evidence" value="ECO:0007669"/>
    <property type="project" value="UniProtKB-KW"/>
</dbReference>
<dbReference type="SUPFAM" id="SSF55826">
    <property type="entry name" value="YbaK/ProRS associated domain"/>
    <property type="match status" value="1"/>
</dbReference>
<dbReference type="GeneID" id="303174110"/>
<gene>
    <name evidence="2" type="ORF">CZ674_12905</name>
</gene>
<dbReference type="Proteomes" id="UP000195787">
    <property type="component" value="Unassembled WGS sequence"/>
</dbReference>
<feature type="domain" description="YbaK/aminoacyl-tRNA synthetase-associated" evidence="1">
    <location>
        <begin position="29"/>
        <end position="147"/>
    </location>
</feature>
<dbReference type="PANTHER" id="PTHR30411:SF1">
    <property type="entry name" value="CYTOPLASMIC PROTEIN"/>
    <property type="match status" value="1"/>
</dbReference>